<evidence type="ECO:0000313" key="2">
    <source>
        <dbReference type="EMBL" id="SDR94736.1"/>
    </source>
</evidence>
<sequence>MATVRGIPSGMPSCLGDRSANPRTAATPLPDRALDHYLKPPLKQPKSRKPSKMFLVAPDMDHESLLAHVCESLASASVMTGDIAAYVDAPYCRRTPFSCGISSQIKRSQPSAAPTRNMRFPCRSCRRLRSFDPGGLTADQSLLDIRRPSCRSEACPRRWPYRQRCLLVGKNIRTFPHVFQVARRTLRL</sequence>
<reference evidence="3" key="1">
    <citation type="submission" date="2016-10" db="EMBL/GenBank/DDBJ databases">
        <authorList>
            <person name="Varghese N."/>
            <person name="Submissions S."/>
        </authorList>
    </citation>
    <scope>NUCLEOTIDE SEQUENCE [LARGE SCALE GENOMIC DNA]</scope>
    <source>
        <strain evidence="3">BS3782</strain>
    </source>
</reference>
<feature type="region of interest" description="Disordered" evidence="1">
    <location>
        <begin position="1"/>
        <end position="50"/>
    </location>
</feature>
<dbReference type="AlphaFoldDB" id="A0A1H1N6W7"/>
<organism evidence="2 3">
    <name type="scientific">Pseudomonas lini</name>
    <dbReference type="NCBI Taxonomy" id="163011"/>
    <lineage>
        <taxon>Bacteria</taxon>
        <taxon>Pseudomonadati</taxon>
        <taxon>Pseudomonadota</taxon>
        <taxon>Gammaproteobacteria</taxon>
        <taxon>Pseudomonadales</taxon>
        <taxon>Pseudomonadaceae</taxon>
        <taxon>Pseudomonas</taxon>
    </lineage>
</organism>
<name>A0A1H1N6W7_9PSED</name>
<evidence type="ECO:0000256" key="1">
    <source>
        <dbReference type="SAM" id="MobiDB-lite"/>
    </source>
</evidence>
<accession>A0A1H1N6W7</accession>
<protein>
    <submittedName>
        <fullName evidence="2">Uncharacterized protein</fullName>
    </submittedName>
</protein>
<dbReference type="Proteomes" id="UP000182814">
    <property type="component" value="Chromosome I"/>
</dbReference>
<dbReference type="EMBL" id="LT629746">
    <property type="protein sequence ID" value="SDR94736.1"/>
    <property type="molecule type" value="Genomic_DNA"/>
</dbReference>
<dbReference type="Pfam" id="PF19619">
    <property type="entry name" value="DUF6124"/>
    <property type="match status" value="1"/>
</dbReference>
<proteinExistence type="predicted"/>
<keyword evidence="3" id="KW-1185">Reference proteome</keyword>
<gene>
    <name evidence="2" type="ORF">SAMN04490191_0340</name>
</gene>
<evidence type="ECO:0000313" key="3">
    <source>
        <dbReference type="Proteomes" id="UP000182814"/>
    </source>
</evidence>